<protein>
    <submittedName>
        <fullName evidence="2">Uncharacterized protein</fullName>
    </submittedName>
</protein>
<evidence type="ECO:0000256" key="1">
    <source>
        <dbReference type="SAM" id="MobiDB-lite"/>
    </source>
</evidence>
<name>A0A371YW31_9PROT</name>
<dbReference type="AlphaFoldDB" id="A0A371YW31"/>
<reference evidence="2 3" key="1">
    <citation type="submission" date="2018-08" db="EMBL/GenBank/DDBJ databases">
        <title>Komagataeibacter sp. AV 382.</title>
        <authorList>
            <person name="Skraban J."/>
            <person name="Trcek J."/>
        </authorList>
    </citation>
    <scope>NUCLEOTIDE SEQUENCE [LARGE SCALE GENOMIC DNA]</scope>
    <source>
        <strain evidence="2 3">AV 382</strain>
    </source>
</reference>
<evidence type="ECO:0000313" key="3">
    <source>
        <dbReference type="Proteomes" id="UP000262371"/>
    </source>
</evidence>
<dbReference type="EMBL" id="QUWV01000230">
    <property type="protein sequence ID" value="RFD18424.1"/>
    <property type="molecule type" value="Genomic_DNA"/>
</dbReference>
<proteinExistence type="predicted"/>
<comment type="caution">
    <text evidence="2">The sequence shown here is derived from an EMBL/GenBank/DDBJ whole genome shotgun (WGS) entry which is preliminary data.</text>
</comment>
<gene>
    <name evidence="2" type="ORF">DY926_16695</name>
</gene>
<organism evidence="2 3">
    <name type="scientific">Komagataeibacter melaceti</name>
    <dbReference type="NCBI Taxonomy" id="2766577"/>
    <lineage>
        <taxon>Bacteria</taxon>
        <taxon>Pseudomonadati</taxon>
        <taxon>Pseudomonadota</taxon>
        <taxon>Alphaproteobacteria</taxon>
        <taxon>Acetobacterales</taxon>
        <taxon>Acetobacteraceae</taxon>
        <taxon>Komagataeibacter</taxon>
    </lineage>
</organism>
<accession>A0A371YW31</accession>
<dbReference type="Proteomes" id="UP000262371">
    <property type="component" value="Unassembled WGS sequence"/>
</dbReference>
<feature type="region of interest" description="Disordered" evidence="1">
    <location>
        <begin position="111"/>
        <end position="151"/>
    </location>
</feature>
<sequence length="263" mass="30531">MAVLEEASGALSLRTWMERHRAEILRHRDGRRIDWVALCRWFSDVGLVNARGLAPTVRCAKMTWYRVGKWMEARKERASVRAEEAARTATFREEAEQLTNQAHIHRERVKPGAELKEKMEQAERAAASAREKRERDERDRVQQSRQAEFDARKALESAPVVATTPPGQYPKQKILSDERGMALPPCEEENFPPAKKGEISGATGNPWEFDDLPGYPSKWHFEYELDWVRVVSRMLRQRHETNRTMTMDEEDVVMCGQSYKYVI</sequence>
<keyword evidence="3" id="KW-1185">Reference proteome</keyword>
<evidence type="ECO:0000313" key="2">
    <source>
        <dbReference type="EMBL" id="RFD18424.1"/>
    </source>
</evidence>